<comment type="catalytic activity">
    <reaction evidence="1">
        <text>chorismate = isochorismate</text>
        <dbReference type="Rhea" id="RHEA:18985"/>
        <dbReference type="ChEBI" id="CHEBI:29748"/>
        <dbReference type="ChEBI" id="CHEBI:29780"/>
        <dbReference type="EC" id="5.4.4.2"/>
    </reaction>
</comment>
<dbReference type="GO" id="GO:0009697">
    <property type="term" value="P:salicylic acid biosynthetic process"/>
    <property type="evidence" value="ECO:0007669"/>
    <property type="project" value="TreeGrafter"/>
</dbReference>
<dbReference type="Proteomes" id="UP000318937">
    <property type="component" value="Unassembled WGS sequence"/>
</dbReference>
<dbReference type="Pfam" id="PF00425">
    <property type="entry name" value="Chorismate_bind"/>
    <property type="match status" value="1"/>
</dbReference>
<protein>
    <recommendedName>
        <fullName evidence="3">isochorismate synthase</fullName>
        <ecNumber evidence="3">5.4.4.2</ecNumber>
    </recommendedName>
    <alternativeName>
        <fullName evidence="5">Isochorismate mutase</fullName>
    </alternativeName>
</protein>
<evidence type="ECO:0000256" key="1">
    <source>
        <dbReference type="ARBA" id="ARBA00000799"/>
    </source>
</evidence>
<dbReference type="NCBIfam" id="TIGR00543">
    <property type="entry name" value="isochor_syn"/>
    <property type="match status" value="1"/>
</dbReference>
<accession>A0A544TB47</accession>
<evidence type="ECO:0000313" key="8">
    <source>
        <dbReference type="Proteomes" id="UP000318937"/>
    </source>
</evidence>
<dbReference type="OrthoDB" id="9803598at2"/>
<evidence type="ECO:0000256" key="2">
    <source>
        <dbReference type="ARBA" id="ARBA00005297"/>
    </source>
</evidence>
<dbReference type="Gene3D" id="3.60.120.10">
    <property type="entry name" value="Anthranilate synthase"/>
    <property type="match status" value="1"/>
</dbReference>
<evidence type="ECO:0000256" key="4">
    <source>
        <dbReference type="ARBA" id="ARBA00023235"/>
    </source>
</evidence>
<reference evidence="7 8" key="1">
    <citation type="submission" date="2019-05" db="EMBL/GenBank/DDBJ databases">
        <title>Psychrobacillus vulpis sp. nov., a new species isolated from feces of a red fox that inhabits in The Tablas de Daimiel Natural Park, Albacete, Spain.</title>
        <authorList>
            <person name="Rodriguez M."/>
            <person name="Reina J.C."/>
            <person name="Bejar V."/>
            <person name="Llamas I."/>
        </authorList>
    </citation>
    <scope>NUCLEOTIDE SEQUENCE [LARGE SCALE GENOMIC DNA]</scope>
    <source>
        <strain evidence="7 8">NHI-2</strain>
    </source>
</reference>
<dbReference type="SUPFAM" id="SSF56322">
    <property type="entry name" value="ADC synthase"/>
    <property type="match status" value="1"/>
</dbReference>
<dbReference type="InterPro" id="IPR004561">
    <property type="entry name" value="IsoChor_synthase"/>
</dbReference>
<dbReference type="PANTHER" id="PTHR42839:SF1">
    <property type="entry name" value="ISOCHORISMATE SYNTHASE MENF"/>
    <property type="match status" value="1"/>
</dbReference>
<evidence type="ECO:0000256" key="5">
    <source>
        <dbReference type="ARBA" id="ARBA00041564"/>
    </source>
</evidence>
<dbReference type="InterPro" id="IPR005801">
    <property type="entry name" value="ADC_synthase"/>
</dbReference>
<keyword evidence="4 7" id="KW-0413">Isomerase</keyword>
<dbReference type="PANTHER" id="PTHR42839">
    <property type="entry name" value="ISOCHORISMATE SYNTHASE ENTC"/>
    <property type="match status" value="1"/>
</dbReference>
<evidence type="ECO:0000313" key="7">
    <source>
        <dbReference type="EMBL" id="TQR14682.1"/>
    </source>
</evidence>
<evidence type="ECO:0000259" key="6">
    <source>
        <dbReference type="Pfam" id="PF00425"/>
    </source>
</evidence>
<comment type="similarity">
    <text evidence="2">Belongs to the isochorismate synthase family.</text>
</comment>
<comment type="caution">
    <text evidence="7">The sequence shown here is derived from an EMBL/GenBank/DDBJ whole genome shotgun (WGS) entry which is preliminary data.</text>
</comment>
<name>A0A544TB47_9BACI</name>
<dbReference type="EMBL" id="VDGG01000019">
    <property type="protein sequence ID" value="TQR14682.1"/>
    <property type="molecule type" value="Genomic_DNA"/>
</dbReference>
<dbReference type="EC" id="5.4.4.2" evidence="3"/>
<dbReference type="InterPro" id="IPR015890">
    <property type="entry name" value="Chorismate_C"/>
</dbReference>
<dbReference type="GO" id="GO:0008909">
    <property type="term" value="F:isochorismate synthase activity"/>
    <property type="evidence" value="ECO:0007669"/>
    <property type="project" value="UniProtKB-EC"/>
</dbReference>
<dbReference type="AlphaFoldDB" id="A0A544TB47"/>
<gene>
    <name evidence="7" type="ORF">FG383_10920</name>
</gene>
<organism evidence="7 8">
    <name type="scientific">Psychrobacillus soli</name>
    <dbReference type="NCBI Taxonomy" id="1543965"/>
    <lineage>
        <taxon>Bacteria</taxon>
        <taxon>Bacillati</taxon>
        <taxon>Bacillota</taxon>
        <taxon>Bacilli</taxon>
        <taxon>Bacillales</taxon>
        <taxon>Bacillaceae</taxon>
        <taxon>Psychrobacillus</taxon>
    </lineage>
</organism>
<feature type="domain" description="Chorismate-utilising enzyme C-terminal" evidence="6">
    <location>
        <begin position="193"/>
        <end position="446"/>
    </location>
</feature>
<sequence>MNTEVILMPKTTGQKQTTLRFYTETIEVSRLSAHAFFEAGDEKYKGKRFFWQNKEKTLTLVGLGHAHTISNRLEDNRYADIDAKWKELCSASLKEQVDVSPILFGGFAFDPKNKIASEWDNFPSAFFVVATFQLVIQHDQAFVSIHYITNEEESADVFERLRIERDALIHTAQVKELQVHAKPVLVNREDKGKEQYLHAVEDVTKRIRAEEVEKVVIARSLKLTFDEDFSKATAIYHAAMEQPESYLFGLENGDQMFFGATPERLVKVENEKVQSAGLAGSVRRGKNSVEDKALGDALLADPKNLGEHKYVVEMIRKVFTQYCKDLKVPARPKLMKVRDIQHLYTPIEGHLKKDSSLFALVQALHPTPALGGEPRQDAINIIRESEQMNRGYYAAPIGWINTEGDGEFAVGIRSALIENEHAYLYAGGGIVAESSSIEEFEETRVKFRPMLRTLGGNMND</sequence>
<proteinExistence type="inferred from homology"/>
<evidence type="ECO:0000256" key="3">
    <source>
        <dbReference type="ARBA" id="ARBA00012824"/>
    </source>
</evidence>
<keyword evidence="8" id="KW-1185">Reference proteome</keyword>